<protein>
    <submittedName>
        <fullName evidence="1">Uncharacterized protein</fullName>
    </submittedName>
</protein>
<proteinExistence type="predicted"/>
<dbReference type="Proteomes" id="UP000600588">
    <property type="component" value="Unassembled WGS sequence"/>
</dbReference>
<organism evidence="1 2">
    <name type="scientific">Aestuariibaculum sediminum</name>
    <dbReference type="NCBI Taxonomy" id="2770637"/>
    <lineage>
        <taxon>Bacteria</taxon>
        <taxon>Pseudomonadati</taxon>
        <taxon>Bacteroidota</taxon>
        <taxon>Flavobacteriia</taxon>
        <taxon>Flavobacteriales</taxon>
        <taxon>Flavobacteriaceae</taxon>
    </lineage>
</organism>
<reference evidence="1 2" key="1">
    <citation type="submission" date="2020-09" db="EMBL/GenBank/DDBJ databases">
        <title>TT11 complete genome.</title>
        <authorList>
            <person name="Wu Z."/>
        </authorList>
    </citation>
    <scope>NUCLEOTIDE SEQUENCE [LARGE SCALE GENOMIC DNA]</scope>
    <source>
        <strain evidence="1 2">TT11</strain>
    </source>
</reference>
<name>A0A8J6Q272_9FLAO</name>
<gene>
    <name evidence="1" type="ORF">ICJ83_06530</name>
</gene>
<accession>A0A8J6Q272</accession>
<dbReference type="EMBL" id="JACVXB010000002">
    <property type="protein sequence ID" value="MBD0831784.1"/>
    <property type="molecule type" value="Genomic_DNA"/>
</dbReference>
<keyword evidence="2" id="KW-1185">Reference proteome</keyword>
<comment type="caution">
    <text evidence="1">The sequence shown here is derived from an EMBL/GenBank/DDBJ whole genome shotgun (WGS) entry which is preliminary data.</text>
</comment>
<dbReference type="AlphaFoldDB" id="A0A8J6Q272"/>
<evidence type="ECO:0000313" key="2">
    <source>
        <dbReference type="Proteomes" id="UP000600588"/>
    </source>
</evidence>
<evidence type="ECO:0000313" key="1">
    <source>
        <dbReference type="EMBL" id="MBD0831784.1"/>
    </source>
</evidence>
<sequence length="258" mass="27782">MLVSCVMRAQVGIGTTNPDPSSVLDISSNSQGLLIPRMSSQERESISSPASGLLVFDTDLLAFVFSDGETWSTIGKTRGINSGINPTGWVSLIDADYQLTLSGISLSESSDPTNFSDVELNFLNDSSDQVIETYAPDGFSASDFFDNETHKIKAIQEGDTIELHLNFNAVPDANNSFLVIALDIGNPNGNIIFQKTIPLLRSSGDSNKISETIMVYQLESFVTNGAKLKVGYSTTSGLPGNVTLSDFSLLISRIHTRN</sequence>